<reference evidence="9" key="1">
    <citation type="journal article" date="2020" name="Stud. Mycol.">
        <title>101 Dothideomycetes genomes: a test case for predicting lifestyles and emergence of pathogens.</title>
        <authorList>
            <person name="Haridas S."/>
            <person name="Albert R."/>
            <person name="Binder M."/>
            <person name="Bloem J."/>
            <person name="Labutti K."/>
            <person name="Salamov A."/>
            <person name="Andreopoulos B."/>
            <person name="Baker S."/>
            <person name="Barry K."/>
            <person name="Bills G."/>
            <person name="Bluhm B."/>
            <person name="Cannon C."/>
            <person name="Castanera R."/>
            <person name="Culley D."/>
            <person name="Daum C."/>
            <person name="Ezra D."/>
            <person name="Gonzalez J."/>
            <person name="Henrissat B."/>
            <person name="Kuo A."/>
            <person name="Liang C."/>
            <person name="Lipzen A."/>
            <person name="Lutzoni F."/>
            <person name="Magnuson J."/>
            <person name="Mondo S."/>
            <person name="Nolan M."/>
            <person name="Ohm R."/>
            <person name="Pangilinan J."/>
            <person name="Park H.-J."/>
            <person name="Ramirez L."/>
            <person name="Alfaro M."/>
            <person name="Sun H."/>
            <person name="Tritt A."/>
            <person name="Yoshinaga Y."/>
            <person name="Zwiers L.-H."/>
            <person name="Turgeon B."/>
            <person name="Goodwin S."/>
            <person name="Spatafora J."/>
            <person name="Crous P."/>
            <person name="Grigoriev I."/>
        </authorList>
    </citation>
    <scope>NUCLEOTIDE SEQUENCE</scope>
    <source>
        <strain evidence="9">CBS 121739</strain>
    </source>
</reference>
<protein>
    <recommendedName>
        <fullName evidence="5">Elongator complex protein 4</fullName>
    </recommendedName>
</protein>
<evidence type="ECO:0000256" key="7">
    <source>
        <dbReference type="ARBA" id="ARBA00022694"/>
    </source>
</evidence>
<evidence type="ECO:0000256" key="3">
    <source>
        <dbReference type="ARBA" id="ARBA00005043"/>
    </source>
</evidence>
<evidence type="ECO:0000256" key="2">
    <source>
        <dbReference type="ARBA" id="ARBA00004496"/>
    </source>
</evidence>
<dbReference type="EMBL" id="ML996597">
    <property type="protein sequence ID" value="KAF2752738.1"/>
    <property type="molecule type" value="Genomic_DNA"/>
</dbReference>
<comment type="subcellular location">
    <subcellularLocation>
        <location evidence="2">Cytoplasm</location>
    </subcellularLocation>
    <subcellularLocation>
        <location evidence="1">Nucleus</location>
    </subcellularLocation>
</comment>
<dbReference type="GO" id="GO:0008023">
    <property type="term" value="C:transcription elongation factor complex"/>
    <property type="evidence" value="ECO:0007669"/>
    <property type="project" value="TreeGrafter"/>
</dbReference>
<dbReference type="RefSeq" id="XP_033595189.1">
    <property type="nucleotide sequence ID" value="XM_033744980.1"/>
</dbReference>
<sequence>MPSPSPISYISIHSTSENPFPAILSAIHSQILTSPNSVHRILIPTLFSPFLYPPAAAQPTHVLPFIHALRALLRRHANTILVTTLPLSLHSRRTGLTRAIETLCDGVIELSPFPSHTHAETLASSGAATKEEDKPQGMLKVHRLPVFHERGGGGNVNLGEDLAFTLSRRKFLIKPFSLPPVEGDLEAQQGAGADLQAKGMEF</sequence>
<dbReference type="GO" id="GO:0002098">
    <property type="term" value="P:tRNA wobble uridine modification"/>
    <property type="evidence" value="ECO:0007669"/>
    <property type="project" value="InterPro"/>
</dbReference>
<proteinExistence type="inferred from homology"/>
<keyword evidence="6" id="KW-0963">Cytoplasm</keyword>
<accession>A0A6A6VQ19</accession>
<organism evidence="9 10">
    <name type="scientific">Pseudovirgaria hyperparasitica</name>
    <dbReference type="NCBI Taxonomy" id="470096"/>
    <lineage>
        <taxon>Eukaryota</taxon>
        <taxon>Fungi</taxon>
        <taxon>Dikarya</taxon>
        <taxon>Ascomycota</taxon>
        <taxon>Pezizomycotina</taxon>
        <taxon>Dothideomycetes</taxon>
        <taxon>Dothideomycetes incertae sedis</taxon>
        <taxon>Acrospermales</taxon>
        <taxon>Acrospermaceae</taxon>
        <taxon>Pseudovirgaria</taxon>
    </lineage>
</organism>
<evidence type="ECO:0000256" key="4">
    <source>
        <dbReference type="ARBA" id="ARBA00007573"/>
    </source>
</evidence>
<gene>
    <name evidence="9" type="ORF">EJ05DRAFT_481040</name>
</gene>
<dbReference type="OrthoDB" id="289162at2759"/>
<keyword evidence="8" id="KW-0539">Nucleus</keyword>
<evidence type="ECO:0000256" key="5">
    <source>
        <dbReference type="ARBA" id="ARBA00020265"/>
    </source>
</evidence>
<dbReference type="AlphaFoldDB" id="A0A6A6VQ19"/>
<evidence type="ECO:0000313" key="9">
    <source>
        <dbReference type="EMBL" id="KAF2752738.1"/>
    </source>
</evidence>
<dbReference type="PANTHER" id="PTHR12896">
    <property type="entry name" value="PAX6 NEIGHBOR PROTEIN PAXNEB"/>
    <property type="match status" value="1"/>
</dbReference>
<keyword evidence="10" id="KW-1185">Reference proteome</keyword>
<dbReference type="GeneID" id="54486034"/>
<evidence type="ECO:0000313" key="10">
    <source>
        <dbReference type="Proteomes" id="UP000799437"/>
    </source>
</evidence>
<dbReference type="GO" id="GO:0033588">
    <property type="term" value="C:elongator holoenzyme complex"/>
    <property type="evidence" value="ECO:0007669"/>
    <property type="project" value="InterPro"/>
</dbReference>
<dbReference type="InterPro" id="IPR008728">
    <property type="entry name" value="Elongator_complex_protein_4"/>
</dbReference>
<dbReference type="GO" id="GO:0005737">
    <property type="term" value="C:cytoplasm"/>
    <property type="evidence" value="ECO:0007669"/>
    <property type="project" value="UniProtKB-SubCell"/>
</dbReference>
<dbReference type="Proteomes" id="UP000799437">
    <property type="component" value="Unassembled WGS sequence"/>
</dbReference>
<dbReference type="InterPro" id="IPR027417">
    <property type="entry name" value="P-loop_NTPase"/>
</dbReference>
<name>A0A6A6VQ19_9PEZI</name>
<evidence type="ECO:0000256" key="6">
    <source>
        <dbReference type="ARBA" id="ARBA00022490"/>
    </source>
</evidence>
<comment type="similarity">
    <text evidence="4">Belongs to the ELP4 family.</text>
</comment>
<comment type="pathway">
    <text evidence="3">tRNA modification; 5-methoxycarbonylmethyl-2-thiouridine-tRNA biosynthesis.</text>
</comment>
<evidence type="ECO:0000256" key="8">
    <source>
        <dbReference type="ARBA" id="ARBA00023242"/>
    </source>
</evidence>
<dbReference type="UniPathway" id="UPA00988"/>
<keyword evidence="7" id="KW-0819">tRNA processing</keyword>
<dbReference type="PANTHER" id="PTHR12896:SF1">
    <property type="entry name" value="ELONGATOR COMPLEX PROTEIN 4"/>
    <property type="match status" value="1"/>
</dbReference>
<dbReference type="Gene3D" id="3.40.50.300">
    <property type="entry name" value="P-loop containing nucleotide triphosphate hydrolases"/>
    <property type="match status" value="1"/>
</dbReference>
<evidence type="ECO:0000256" key="1">
    <source>
        <dbReference type="ARBA" id="ARBA00004123"/>
    </source>
</evidence>
<dbReference type="Pfam" id="PF05625">
    <property type="entry name" value="PAXNEB"/>
    <property type="match status" value="1"/>
</dbReference>